<dbReference type="InterPro" id="IPR006612">
    <property type="entry name" value="THAP_Znf"/>
</dbReference>
<dbReference type="OrthoDB" id="7312725at2759"/>
<protein>
    <submittedName>
        <fullName evidence="12">Uncharacterized protein</fullName>
    </submittedName>
</protein>
<evidence type="ECO:0000256" key="10">
    <source>
        <dbReference type="ARBA" id="ARBA00023242"/>
    </source>
</evidence>
<dbReference type="EMBL" id="GDIQ01076491">
    <property type="protein sequence ID" value="JAN18246.1"/>
    <property type="molecule type" value="Transcribed_RNA"/>
</dbReference>
<evidence type="ECO:0000256" key="9">
    <source>
        <dbReference type="ARBA" id="ARBA00023163"/>
    </source>
</evidence>
<evidence type="ECO:0000256" key="4">
    <source>
        <dbReference type="ARBA" id="ARBA00022771"/>
    </source>
</evidence>
<proteinExistence type="inferred from homology"/>
<keyword evidence="11" id="KW-0131">Cell cycle</keyword>
<keyword evidence="4" id="KW-0863">Zinc-finger</keyword>
<dbReference type="GO" id="GO:0008270">
    <property type="term" value="F:zinc ion binding"/>
    <property type="evidence" value="ECO:0007669"/>
    <property type="project" value="UniProtKB-KW"/>
</dbReference>
<keyword evidence="5" id="KW-0862">Zinc</keyword>
<dbReference type="AlphaFoldDB" id="A0A0P6EDI9"/>
<evidence type="ECO:0000256" key="3">
    <source>
        <dbReference type="ARBA" id="ARBA00022723"/>
    </source>
</evidence>
<evidence type="ECO:0000256" key="6">
    <source>
        <dbReference type="ARBA" id="ARBA00023015"/>
    </source>
</evidence>
<evidence type="ECO:0000256" key="7">
    <source>
        <dbReference type="ARBA" id="ARBA00023054"/>
    </source>
</evidence>
<dbReference type="PANTHER" id="PTHR46600:SF1">
    <property type="entry name" value="THAP DOMAIN-CONTAINING PROTEIN 1"/>
    <property type="match status" value="1"/>
</dbReference>
<dbReference type="SMART" id="SM00980">
    <property type="entry name" value="THAP"/>
    <property type="match status" value="1"/>
</dbReference>
<dbReference type="PROSITE" id="PS50950">
    <property type="entry name" value="ZF_THAP"/>
    <property type="match status" value="1"/>
</dbReference>
<evidence type="ECO:0000256" key="11">
    <source>
        <dbReference type="ARBA" id="ARBA00023306"/>
    </source>
</evidence>
<dbReference type="GO" id="GO:0005654">
    <property type="term" value="C:nucleoplasm"/>
    <property type="evidence" value="ECO:0007669"/>
    <property type="project" value="UniProtKB-SubCell"/>
</dbReference>
<reference evidence="12" key="1">
    <citation type="submission" date="2015-10" db="EMBL/GenBank/DDBJ databases">
        <title>EvidentialGene: Evidence-directed Construction of Complete mRNA Transcriptomes without Genomes.</title>
        <authorList>
            <person name="Gilbert D.G."/>
        </authorList>
    </citation>
    <scope>NUCLEOTIDE SEQUENCE</scope>
</reference>
<comment type="similarity">
    <text evidence="2">Belongs to the THAP1 family.</text>
</comment>
<accession>A0A0P6EDI9</accession>
<dbReference type="SUPFAM" id="SSF57716">
    <property type="entry name" value="Glucocorticoid receptor-like (DNA-binding domain)"/>
    <property type="match status" value="1"/>
</dbReference>
<dbReference type="InterPro" id="IPR038441">
    <property type="entry name" value="THAP_Znf_sf"/>
</dbReference>
<keyword evidence="3" id="KW-0479">Metal-binding</keyword>
<comment type="subcellular location">
    <subcellularLocation>
        <location evidence="1">Nucleus</location>
        <location evidence="1">Nucleoplasm</location>
    </subcellularLocation>
</comment>
<keyword evidence="6" id="KW-0805">Transcription regulation</keyword>
<keyword evidence="8" id="KW-0238">DNA-binding</keyword>
<keyword evidence="9" id="KW-0804">Transcription</keyword>
<organism evidence="12">
    <name type="scientific">Daphnia magna</name>
    <dbReference type="NCBI Taxonomy" id="35525"/>
    <lineage>
        <taxon>Eukaryota</taxon>
        <taxon>Metazoa</taxon>
        <taxon>Ecdysozoa</taxon>
        <taxon>Arthropoda</taxon>
        <taxon>Crustacea</taxon>
        <taxon>Branchiopoda</taxon>
        <taxon>Diplostraca</taxon>
        <taxon>Cladocera</taxon>
        <taxon>Anomopoda</taxon>
        <taxon>Daphniidae</taxon>
        <taxon>Daphnia</taxon>
    </lineage>
</organism>
<dbReference type="GO" id="GO:0043565">
    <property type="term" value="F:sequence-specific DNA binding"/>
    <property type="evidence" value="ECO:0007669"/>
    <property type="project" value="InterPro"/>
</dbReference>
<evidence type="ECO:0000256" key="2">
    <source>
        <dbReference type="ARBA" id="ARBA00006177"/>
    </source>
</evidence>
<keyword evidence="7" id="KW-0175">Coiled coil</keyword>
<sequence>MEKKAHKRCFISGCCGKNDKENTHVGVFSVPKASLAIWQEIIPKDGLTTSSKICSRHFEEADIEKGRIIQDKFYPYARWSLKPGAVPKLFLGSSISLPSSLPNTKDAPQKCSSSKTVTKDSPIVLPRLLPKKTTDTPCSHVCDPNGSLPVNGPVTHYILLQESLPSLTFQNSNMNTQLIRNGPSLNTPSCLPPISPIPLVQNHNVGVAPFTPIHFDHDYVVDTARPNVPVEKGNSEIAAPQVQLQESLSMSSSAVHDFDHCYGIRPSSSIPTVEEPYLDLDAVGCRDFISGVRFPSAEWYWSFNERTKLLICSCHSISHDGVMTIKTVRILTKSKVELFLNGKSIKPLHMKFEFQMKKELSNILEAFHIRKRCKGIVEESLTDVKVTDKCAGIKDGNVWRSKECLGLANINVLCSKCQLLKKYLRRMKKKDPTNSKDLKKNYKQKLNTSRKALQRMKCKMEKYSATINQLRRERQKLIWNDFDARIKMLNPKEQLVVKTMIAKAKVNPGRNDRLTAMRYDPEFLADCLLIKQKSSAVYKHLRSKGILPLPSQSTLLRMAKKSNLEGLNTEEAGLVHDSDEPHQNTFDSDQLASKNLLEENIENGSPESTDFTEAMSPEIVLPETEEMIVEIYSVE</sequence>
<dbReference type="Gene3D" id="6.20.210.20">
    <property type="entry name" value="THAP domain"/>
    <property type="match status" value="1"/>
</dbReference>
<evidence type="ECO:0000256" key="5">
    <source>
        <dbReference type="ARBA" id="ARBA00022833"/>
    </source>
</evidence>
<dbReference type="SMART" id="SM00692">
    <property type="entry name" value="DM3"/>
    <property type="match status" value="1"/>
</dbReference>
<evidence type="ECO:0000256" key="8">
    <source>
        <dbReference type="ARBA" id="ARBA00023125"/>
    </source>
</evidence>
<keyword evidence="10" id="KW-0539">Nucleus</keyword>
<evidence type="ECO:0000256" key="1">
    <source>
        <dbReference type="ARBA" id="ARBA00004642"/>
    </source>
</evidence>
<name>A0A0P6EDI9_9CRUS</name>
<dbReference type="PANTHER" id="PTHR46600">
    <property type="entry name" value="THAP DOMAIN-CONTAINING"/>
    <property type="match status" value="1"/>
</dbReference>
<dbReference type="Pfam" id="PF05485">
    <property type="entry name" value="THAP"/>
    <property type="match status" value="1"/>
</dbReference>
<evidence type="ECO:0000313" key="12">
    <source>
        <dbReference type="EMBL" id="JAN18246.1"/>
    </source>
</evidence>
<dbReference type="InterPro" id="IPR026516">
    <property type="entry name" value="THAP1/10"/>
</dbReference>